<dbReference type="PANTHER" id="PTHR30146">
    <property type="entry name" value="LACI-RELATED TRANSCRIPTIONAL REPRESSOR"/>
    <property type="match status" value="1"/>
</dbReference>
<comment type="caution">
    <text evidence="5">The sequence shown here is derived from an EMBL/GenBank/DDBJ whole genome shotgun (WGS) entry which is preliminary data.</text>
</comment>
<dbReference type="PANTHER" id="PTHR30146:SF153">
    <property type="entry name" value="LACTOSE OPERON REPRESSOR"/>
    <property type="match status" value="1"/>
</dbReference>
<dbReference type="Gene3D" id="3.40.50.2300">
    <property type="match status" value="2"/>
</dbReference>
<dbReference type="SUPFAM" id="SSF47413">
    <property type="entry name" value="lambda repressor-like DNA-binding domains"/>
    <property type="match status" value="1"/>
</dbReference>
<dbReference type="PROSITE" id="PS50932">
    <property type="entry name" value="HTH_LACI_2"/>
    <property type="match status" value="1"/>
</dbReference>
<dbReference type="EMBL" id="JYIZ01000026">
    <property type="protein sequence ID" value="KJL45137.1"/>
    <property type="molecule type" value="Genomic_DNA"/>
</dbReference>
<dbReference type="Pfam" id="PF00356">
    <property type="entry name" value="LacI"/>
    <property type="match status" value="1"/>
</dbReference>
<name>A0A0M2HET6_9MICO</name>
<dbReference type="InterPro" id="IPR028082">
    <property type="entry name" value="Peripla_BP_I"/>
</dbReference>
<accession>A0A0M2HET6</accession>
<evidence type="ECO:0000256" key="3">
    <source>
        <dbReference type="ARBA" id="ARBA00023163"/>
    </source>
</evidence>
<sequence>MTSPLRRPTIVDVAKEAGVSKSLVSLALRDGQGVGASTRRRIVEVAEQLGYRSNTWAASLARGRSHLIGIVVNDLHSGYHTDIVDGIEDAAASDGFAVVLSHGRRDPVIAAARLDSLGGMGVEAIVVVSGQIDRRDLERASRSRPVVVVGRPHEVPEGIGQVSNDDRLGARLAVHHLAALGHRRIAHVTSSRRPAAEERREAYLETMEQLGLAEHAEILEPDAAVARLSDPAGCPSAVFAANDRLARDLVGAAFDAGVDVPGALSVVGYDDTDLARALRPALTSVEQPRRDMGHRAFALVGSLLAGDQVRHEVIEPRLVVRDSTTAAAGWTVAGVSR</sequence>
<evidence type="ECO:0000259" key="4">
    <source>
        <dbReference type="PROSITE" id="PS50932"/>
    </source>
</evidence>
<dbReference type="Proteomes" id="UP000033956">
    <property type="component" value="Unassembled WGS sequence"/>
</dbReference>
<dbReference type="GO" id="GO:0003700">
    <property type="term" value="F:DNA-binding transcription factor activity"/>
    <property type="evidence" value="ECO:0007669"/>
    <property type="project" value="TreeGrafter"/>
</dbReference>
<dbReference type="Gene3D" id="1.10.260.40">
    <property type="entry name" value="lambda repressor-like DNA-binding domains"/>
    <property type="match status" value="1"/>
</dbReference>
<evidence type="ECO:0000256" key="2">
    <source>
        <dbReference type="ARBA" id="ARBA00023125"/>
    </source>
</evidence>
<evidence type="ECO:0000313" key="6">
    <source>
        <dbReference type="Proteomes" id="UP000033956"/>
    </source>
</evidence>
<dbReference type="SUPFAM" id="SSF53822">
    <property type="entry name" value="Periplasmic binding protein-like I"/>
    <property type="match status" value="1"/>
</dbReference>
<dbReference type="STRING" id="92835.RS81_00319"/>
<dbReference type="CDD" id="cd01392">
    <property type="entry name" value="HTH_LacI"/>
    <property type="match status" value="1"/>
</dbReference>
<gene>
    <name evidence="5" type="primary">ccpA_2</name>
    <name evidence="5" type="ORF">RS81_00319</name>
</gene>
<dbReference type="GO" id="GO:0000976">
    <property type="term" value="F:transcription cis-regulatory region binding"/>
    <property type="evidence" value="ECO:0007669"/>
    <property type="project" value="TreeGrafter"/>
</dbReference>
<dbReference type="AlphaFoldDB" id="A0A0M2HET6"/>
<dbReference type="InterPro" id="IPR010982">
    <property type="entry name" value="Lambda_DNA-bd_dom_sf"/>
</dbReference>
<organism evidence="5 6">
    <name type="scientific">Microbacterium terrae</name>
    <dbReference type="NCBI Taxonomy" id="69369"/>
    <lineage>
        <taxon>Bacteria</taxon>
        <taxon>Bacillati</taxon>
        <taxon>Actinomycetota</taxon>
        <taxon>Actinomycetes</taxon>
        <taxon>Micrococcales</taxon>
        <taxon>Microbacteriaceae</taxon>
        <taxon>Microbacterium</taxon>
    </lineage>
</organism>
<dbReference type="OrthoDB" id="37081at2"/>
<keyword evidence="6" id="KW-1185">Reference proteome</keyword>
<dbReference type="CDD" id="cd06267">
    <property type="entry name" value="PBP1_LacI_sugar_binding-like"/>
    <property type="match status" value="1"/>
</dbReference>
<keyword evidence="2" id="KW-0238">DNA-binding</keyword>
<dbReference type="InterPro" id="IPR000843">
    <property type="entry name" value="HTH_LacI"/>
</dbReference>
<keyword evidence="3" id="KW-0804">Transcription</keyword>
<protein>
    <submittedName>
        <fullName evidence="5">Catabolite control protein A</fullName>
    </submittedName>
</protein>
<reference evidence="5 6" key="1">
    <citation type="submission" date="2015-02" db="EMBL/GenBank/DDBJ databases">
        <title>Draft genome sequences of ten Microbacterium spp. with emphasis on heavy metal contaminated environments.</title>
        <authorList>
            <person name="Corretto E."/>
        </authorList>
    </citation>
    <scope>NUCLEOTIDE SEQUENCE [LARGE SCALE GENOMIC DNA]</scope>
    <source>
        <strain evidence="5 6">DSM 12510</strain>
    </source>
</reference>
<evidence type="ECO:0000313" key="5">
    <source>
        <dbReference type="EMBL" id="KJL45137.1"/>
    </source>
</evidence>
<dbReference type="Pfam" id="PF13377">
    <property type="entry name" value="Peripla_BP_3"/>
    <property type="match status" value="1"/>
</dbReference>
<dbReference type="SMART" id="SM00354">
    <property type="entry name" value="HTH_LACI"/>
    <property type="match status" value="1"/>
</dbReference>
<dbReference type="InterPro" id="IPR046335">
    <property type="entry name" value="LacI/GalR-like_sensor"/>
</dbReference>
<feature type="domain" description="HTH lacI-type" evidence="4">
    <location>
        <begin position="8"/>
        <end position="62"/>
    </location>
</feature>
<dbReference type="PATRIC" id="fig|92835.4.peg.331"/>
<dbReference type="RefSeq" id="WP_045274331.1">
    <property type="nucleotide sequence ID" value="NZ_BAAAUP010000008.1"/>
</dbReference>
<evidence type="ECO:0000256" key="1">
    <source>
        <dbReference type="ARBA" id="ARBA00023015"/>
    </source>
</evidence>
<proteinExistence type="predicted"/>
<keyword evidence="1" id="KW-0805">Transcription regulation</keyword>